<gene>
    <name evidence="1" type="ORF">KCH_12860</name>
</gene>
<evidence type="ECO:0000313" key="1">
    <source>
        <dbReference type="EMBL" id="KDN86840.1"/>
    </source>
</evidence>
<dbReference type="AlphaFoldDB" id="A0A066Z9K7"/>
<keyword evidence="2" id="KW-1185">Reference proteome</keyword>
<dbReference type="EMBL" id="JNBY01000051">
    <property type="protein sequence ID" value="KDN86840.1"/>
    <property type="molecule type" value="Genomic_DNA"/>
</dbReference>
<dbReference type="OrthoDB" id="2990125at2"/>
<reference evidence="1 2" key="1">
    <citation type="submission" date="2014-05" db="EMBL/GenBank/DDBJ databases">
        <title>Draft Genome Sequence of Kitasatospora cheerisanensis KCTC 2395.</title>
        <authorList>
            <person name="Nam D.H."/>
        </authorList>
    </citation>
    <scope>NUCLEOTIDE SEQUENCE [LARGE SCALE GENOMIC DNA]</scope>
    <source>
        <strain evidence="1 2">KCTC 2395</strain>
    </source>
</reference>
<proteinExistence type="predicted"/>
<organism evidence="1 2">
    <name type="scientific">Kitasatospora cheerisanensis KCTC 2395</name>
    <dbReference type="NCBI Taxonomy" id="1348663"/>
    <lineage>
        <taxon>Bacteria</taxon>
        <taxon>Bacillati</taxon>
        <taxon>Actinomycetota</taxon>
        <taxon>Actinomycetes</taxon>
        <taxon>Kitasatosporales</taxon>
        <taxon>Streptomycetaceae</taxon>
        <taxon>Kitasatospora</taxon>
    </lineage>
</organism>
<dbReference type="RefSeq" id="WP_051652794.1">
    <property type="nucleotide sequence ID" value="NZ_KK853997.1"/>
</dbReference>
<name>A0A066Z9K7_9ACTN</name>
<dbReference type="eggNOG" id="ENOG5030KR8">
    <property type="taxonomic scope" value="Bacteria"/>
</dbReference>
<evidence type="ECO:0000313" key="2">
    <source>
        <dbReference type="Proteomes" id="UP000027178"/>
    </source>
</evidence>
<dbReference type="Proteomes" id="UP000027178">
    <property type="component" value="Unassembled WGS sequence"/>
</dbReference>
<comment type="caution">
    <text evidence="1">The sequence shown here is derived from an EMBL/GenBank/DDBJ whole genome shotgun (WGS) entry which is preliminary data.</text>
</comment>
<keyword evidence="1" id="KW-0560">Oxidoreductase</keyword>
<dbReference type="HOGENOM" id="CLU_2142527_0_0_11"/>
<protein>
    <submittedName>
        <fullName evidence="1">Aromatic ring-opening dioxygenase LigA</fullName>
    </submittedName>
</protein>
<accession>A0A066Z9K7</accession>
<keyword evidence="1" id="KW-0223">Dioxygenase</keyword>
<dbReference type="GO" id="GO:0051213">
    <property type="term" value="F:dioxygenase activity"/>
    <property type="evidence" value="ECO:0007669"/>
    <property type="project" value="UniProtKB-KW"/>
</dbReference>
<sequence>MIQVGQVVQWAGIGLGGFVSVTAALTVLRTGPEFYGVAALTAGRALGPWQAGRDDPRVPLPGGSGEPAHRSYWWRQVWVDAGHALLAGVAEAWQRLTEDWLAEPASRRRGSG</sequence>
<dbReference type="PATRIC" id="fig|1348663.4.peg.1228"/>